<dbReference type="Proteomes" id="UP000199677">
    <property type="component" value="Unassembled WGS sequence"/>
</dbReference>
<evidence type="ECO:0000313" key="2">
    <source>
        <dbReference type="Proteomes" id="UP000199677"/>
    </source>
</evidence>
<accession>A0A1H0J6S3</accession>
<evidence type="ECO:0000313" key="1">
    <source>
        <dbReference type="EMBL" id="SDO39051.1"/>
    </source>
</evidence>
<proteinExistence type="predicted"/>
<dbReference type="Pfam" id="PF14281">
    <property type="entry name" value="PDDEXK_4"/>
    <property type="match status" value="1"/>
</dbReference>
<dbReference type="RefSeq" id="WP_089708275.1">
    <property type="nucleotide sequence ID" value="NZ_FNII01000024.1"/>
</dbReference>
<sequence>MSNIAASQDEADLKDNFRCLAELVETCRENANRDGERFNIFSILGLQRDENRTHSRYLAELLSSTGRHGEGARFLNAFVNDILGLSLDVSERVNVTRELATEDQRRVDIVVESPDLIIGIEVKIDAGDQKAQLHDYYTELKHRAKNRKKAVLVYLTLDGKAPSAYSLKDLEQENVHCLSFEKDIRQWIDNCASISIHKPELSYALIQYKRLLENLTGVGTSMTALIADKLASNRDDLETALALEKALPKAKAAVMLRFWEELSSALSHAFGGAPAVYGGKDLREISQNYFDDSRGGKRVGIKLPVGTVNGETLCLYVHIYNAIHYGLRIEGTSGSPVSRPEQKAMLADGNAMADKETDWLACYYYNPSPSQEPIILNFDKFNGPVLDLMDAEKRQTIIGQMVDHQVTLVKEAKSLMENSDA</sequence>
<keyword evidence="2" id="KW-1185">Reference proteome</keyword>
<dbReference type="STRING" id="416873.SAMN04487951_12412"/>
<reference evidence="2" key="1">
    <citation type="submission" date="2016-10" db="EMBL/GenBank/DDBJ databases">
        <authorList>
            <person name="Varghese N."/>
            <person name="Submissions S."/>
        </authorList>
    </citation>
    <scope>NUCLEOTIDE SEQUENCE [LARGE SCALE GENOMIC DNA]</scope>
    <source>
        <strain evidence="2">CGMCC 1.6494</strain>
    </source>
</reference>
<protein>
    <submittedName>
        <fullName evidence="1">PD-(D/E)XK nuclease superfamily protein</fullName>
    </submittedName>
</protein>
<gene>
    <name evidence="1" type="ORF">SAMN04487951_12412</name>
</gene>
<dbReference type="InterPro" id="IPR029470">
    <property type="entry name" value="PDDEXK_4"/>
</dbReference>
<dbReference type="AlphaFoldDB" id="A0A1H0J6S3"/>
<name>A0A1H0J6S3_9GAMM</name>
<dbReference type="EMBL" id="FNII01000024">
    <property type="protein sequence ID" value="SDO39051.1"/>
    <property type="molecule type" value="Genomic_DNA"/>
</dbReference>
<organism evidence="1 2">
    <name type="scientific">Vreelandella arcis</name>
    <dbReference type="NCBI Taxonomy" id="416873"/>
    <lineage>
        <taxon>Bacteria</taxon>
        <taxon>Pseudomonadati</taxon>
        <taxon>Pseudomonadota</taxon>
        <taxon>Gammaproteobacteria</taxon>
        <taxon>Oceanospirillales</taxon>
        <taxon>Halomonadaceae</taxon>
        <taxon>Vreelandella</taxon>
    </lineage>
</organism>
<dbReference type="OrthoDB" id="6346224at2"/>